<proteinExistence type="predicted"/>
<dbReference type="Pfam" id="PF14559">
    <property type="entry name" value="TPR_19"/>
    <property type="match status" value="1"/>
</dbReference>
<accession>A0ABS7Y3Y9</accession>
<organism evidence="2 3">
    <name type="scientific">Massilia hydrophila</name>
    <dbReference type="NCBI Taxonomy" id="3044279"/>
    <lineage>
        <taxon>Bacteria</taxon>
        <taxon>Pseudomonadati</taxon>
        <taxon>Pseudomonadota</taxon>
        <taxon>Betaproteobacteria</taxon>
        <taxon>Burkholderiales</taxon>
        <taxon>Oxalobacteraceae</taxon>
        <taxon>Telluria group</taxon>
        <taxon>Massilia</taxon>
    </lineage>
</organism>
<keyword evidence="1" id="KW-0732">Signal</keyword>
<evidence type="ECO:0000313" key="3">
    <source>
        <dbReference type="Proteomes" id="UP001198602"/>
    </source>
</evidence>
<evidence type="ECO:0000313" key="2">
    <source>
        <dbReference type="EMBL" id="MCA1854378.1"/>
    </source>
</evidence>
<dbReference type="InterPro" id="IPR011990">
    <property type="entry name" value="TPR-like_helical_dom_sf"/>
</dbReference>
<dbReference type="Proteomes" id="UP001198602">
    <property type="component" value="Unassembled WGS sequence"/>
</dbReference>
<keyword evidence="3" id="KW-1185">Reference proteome</keyword>
<evidence type="ECO:0000256" key="1">
    <source>
        <dbReference type="SAM" id="SignalP"/>
    </source>
</evidence>
<feature type="signal peptide" evidence="1">
    <location>
        <begin position="1"/>
        <end position="26"/>
    </location>
</feature>
<dbReference type="SUPFAM" id="SSF48452">
    <property type="entry name" value="TPR-like"/>
    <property type="match status" value="1"/>
</dbReference>
<sequence length="416" mass="45590">MKGRILPSLRAWCAAALLALPLPQAAAQAKAAPAPGLDLYQQALQAISEGRNRDASAMLMRAIESEPLHAGAWLELALLQCALGHGNEAEQLFRTIEQRFDPPPGIVELITRSRAQGCSAWQPQSQVTVVAGRGIDQNVNQGASNPRYTVINEDKPAELLLTGEFLPLHDGYKLLAAEYRRDLTPNGTVGFVQMQSRRNDSMHKYDNSALTMGADSAWRFGRWTASAGGALGVVSFGGELFQRQLQLQGRIATPLALPLKPQLQLSANLVRMRYPTLDNFDATSAEFRSQLAIRHGNVSVNAGAAVQSDHASGARPGGDRRGWQLSLQSRLPIGGPLSAELGLSQQTWNSDTPYAPGLIDTVRRQRTRVLRASLSYALDRSNSLVLETRLIRNAENISIFQYNNRVLQLAWQWNGW</sequence>
<gene>
    <name evidence="2" type="ORF">LE190_00350</name>
</gene>
<protein>
    <submittedName>
        <fullName evidence="2">Tetratricopeptide repeat protein</fullName>
    </submittedName>
</protein>
<dbReference type="RefSeq" id="WP_225236856.1">
    <property type="nucleotide sequence ID" value="NZ_JAHYBX010000001.1"/>
</dbReference>
<feature type="chain" id="PRO_5047173855" evidence="1">
    <location>
        <begin position="27"/>
        <end position="416"/>
    </location>
</feature>
<name>A0ABS7Y3Y9_9BURK</name>
<dbReference type="Gene3D" id="1.25.40.10">
    <property type="entry name" value="Tetratricopeptide repeat domain"/>
    <property type="match status" value="1"/>
</dbReference>
<comment type="caution">
    <text evidence="2">The sequence shown here is derived from an EMBL/GenBank/DDBJ whole genome shotgun (WGS) entry which is preliminary data.</text>
</comment>
<dbReference type="EMBL" id="JAHYBX010000001">
    <property type="protein sequence ID" value="MCA1854378.1"/>
    <property type="molecule type" value="Genomic_DNA"/>
</dbReference>
<reference evidence="2 3" key="1">
    <citation type="submission" date="2021-07" db="EMBL/GenBank/DDBJ databases">
        <title>Characterization of Violacein-producing bacteria and related species.</title>
        <authorList>
            <person name="Wilson H.S."/>
            <person name="De Leon M.E."/>
        </authorList>
    </citation>
    <scope>NUCLEOTIDE SEQUENCE [LARGE SCALE GENOMIC DNA]</scope>
    <source>
        <strain evidence="2 3">HSC-2F05</strain>
    </source>
</reference>